<evidence type="ECO:0000256" key="5">
    <source>
        <dbReference type="PIRSR" id="PIRSR004846-1"/>
    </source>
</evidence>
<organism evidence="7 8">
    <name type="scientific">Neobacillus niacini</name>
    <dbReference type="NCBI Taxonomy" id="86668"/>
    <lineage>
        <taxon>Bacteria</taxon>
        <taxon>Bacillati</taxon>
        <taxon>Bacillota</taxon>
        <taxon>Bacilli</taxon>
        <taxon>Bacillales</taxon>
        <taxon>Bacillaceae</taxon>
        <taxon>Neobacillus</taxon>
    </lineage>
</organism>
<evidence type="ECO:0000313" key="7">
    <source>
        <dbReference type="EMBL" id="NYE04589.1"/>
    </source>
</evidence>
<dbReference type="Proteomes" id="UP000548423">
    <property type="component" value="Unassembled WGS sequence"/>
</dbReference>
<evidence type="ECO:0000256" key="6">
    <source>
        <dbReference type="SAM" id="SignalP"/>
    </source>
</evidence>
<dbReference type="GO" id="GO:0030973">
    <property type="term" value="F:molybdate ion binding"/>
    <property type="evidence" value="ECO:0007669"/>
    <property type="project" value="UniProtKB-ARBA"/>
</dbReference>
<dbReference type="FunFam" id="3.40.190.10:FF:000035">
    <property type="entry name" value="Molybdate ABC transporter substrate-binding protein"/>
    <property type="match status" value="1"/>
</dbReference>
<dbReference type="AlphaFoldDB" id="A0A852T9L5"/>
<keyword evidence="3 5" id="KW-0479">Metal-binding</keyword>
<feature type="binding site" evidence="5">
    <location>
        <position position="68"/>
    </location>
    <ligand>
        <name>molybdate</name>
        <dbReference type="ChEBI" id="CHEBI:36264"/>
    </ligand>
</feature>
<dbReference type="Pfam" id="PF13531">
    <property type="entry name" value="SBP_bac_11"/>
    <property type="match status" value="1"/>
</dbReference>
<dbReference type="PANTHER" id="PTHR30632">
    <property type="entry name" value="MOLYBDATE-BINDING PERIPLASMIC PROTEIN"/>
    <property type="match status" value="1"/>
</dbReference>
<keyword evidence="2 5" id="KW-0500">Molybdenum</keyword>
<feature type="signal peptide" evidence="6">
    <location>
        <begin position="1"/>
        <end position="18"/>
    </location>
</feature>
<dbReference type="Gene3D" id="3.40.190.10">
    <property type="entry name" value="Periplasmic binding protein-like II"/>
    <property type="match status" value="2"/>
</dbReference>
<dbReference type="EMBL" id="JACCBX010000003">
    <property type="protein sequence ID" value="NYE04589.1"/>
    <property type="molecule type" value="Genomic_DNA"/>
</dbReference>
<evidence type="ECO:0000256" key="4">
    <source>
        <dbReference type="ARBA" id="ARBA00022729"/>
    </source>
</evidence>
<evidence type="ECO:0000256" key="2">
    <source>
        <dbReference type="ARBA" id="ARBA00022505"/>
    </source>
</evidence>
<dbReference type="GO" id="GO:1901359">
    <property type="term" value="F:tungstate binding"/>
    <property type="evidence" value="ECO:0007669"/>
    <property type="project" value="UniProtKB-ARBA"/>
</dbReference>
<feature type="binding site" evidence="5">
    <location>
        <position position="195"/>
    </location>
    <ligand>
        <name>molybdate</name>
        <dbReference type="ChEBI" id="CHEBI:36264"/>
    </ligand>
</feature>
<feature type="binding site" evidence="5">
    <location>
        <position position="150"/>
    </location>
    <ligand>
        <name>molybdate</name>
        <dbReference type="ChEBI" id="CHEBI:36264"/>
    </ligand>
</feature>
<comment type="caution">
    <text evidence="7">The sequence shown here is derived from an EMBL/GenBank/DDBJ whole genome shotgun (WGS) entry which is preliminary data.</text>
</comment>
<dbReference type="PROSITE" id="PS51257">
    <property type="entry name" value="PROKAR_LIPOPROTEIN"/>
    <property type="match status" value="1"/>
</dbReference>
<dbReference type="NCBIfam" id="TIGR01256">
    <property type="entry name" value="modA"/>
    <property type="match status" value="1"/>
</dbReference>
<keyword evidence="4 6" id="KW-0732">Signal</keyword>
<feature type="chain" id="PRO_5038536234" evidence="6">
    <location>
        <begin position="19"/>
        <end position="260"/>
    </location>
</feature>
<evidence type="ECO:0000256" key="3">
    <source>
        <dbReference type="ARBA" id="ARBA00022723"/>
    </source>
</evidence>
<accession>A0A852T9L5</accession>
<protein>
    <submittedName>
        <fullName evidence="7">Molybdate transport system substrate-binding protein</fullName>
    </submittedName>
</protein>
<evidence type="ECO:0000256" key="1">
    <source>
        <dbReference type="ARBA" id="ARBA00009175"/>
    </source>
</evidence>
<name>A0A852T9L5_9BACI</name>
<feature type="binding site" evidence="5">
    <location>
        <position position="40"/>
    </location>
    <ligand>
        <name>molybdate</name>
        <dbReference type="ChEBI" id="CHEBI:36264"/>
    </ligand>
</feature>
<gene>
    <name evidence="7" type="ORF">F4694_001338</name>
</gene>
<proteinExistence type="inferred from homology"/>
<dbReference type="GO" id="GO:0046872">
    <property type="term" value="F:metal ion binding"/>
    <property type="evidence" value="ECO:0007669"/>
    <property type="project" value="UniProtKB-KW"/>
</dbReference>
<evidence type="ECO:0000313" key="8">
    <source>
        <dbReference type="Proteomes" id="UP000548423"/>
    </source>
</evidence>
<dbReference type="InterPro" id="IPR041879">
    <property type="entry name" value="YvgL-like_PBP2"/>
</dbReference>
<feature type="binding site" evidence="5">
    <location>
        <position position="177"/>
    </location>
    <ligand>
        <name>molybdate</name>
        <dbReference type="ChEBI" id="CHEBI:36264"/>
    </ligand>
</feature>
<dbReference type="InterPro" id="IPR005950">
    <property type="entry name" value="ModA"/>
</dbReference>
<dbReference type="GO" id="GO:0015689">
    <property type="term" value="P:molybdate ion transport"/>
    <property type="evidence" value="ECO:0007669"/>
    <property type="project" value="InterPro"/>
</dbReference>
<comment type="similarity">
    <text evidence="1">Belongs to the bacterial solute-binding protein ModA family.</text>
</comment>
<sequence>MKNPILVGLVIFMLIALSACSTKDSQQSEPVELTISAAASLNEVLIEIKKSFENENPQIKLLYNIGGSGALKQQILQGAPVDLFLSAAHDPFNELAQKGFIDKQTQVDLLGNQLVLVTNKENPANINGFSDLKLSQINKIAIGIPESVPAGKYAKQTLENLGLWGHLEPIVIQTKDVRQALTYVETGNVDAGIVYMTDVYVSDKVKIVATADEQTHDSIIYPAGILKSSANKKEAELFLSYLQGKTAKTIFEKYGFIVLD</sequence>
<dbReference type="CDD" id="cd13537">
    <property type="entry name" value="PBP2_YvgL_like"/>
    <property type="match status" value="1"/>
</dbReference>
<reference evidence="8" key="1">
    <citation type="submission" date="2020-07" db="EMBL/GenBank/DDBJ databases">
        <authorList>
            <person name="Partida-Martinez L."/>
            <person name="Huntemann M."/>
            <person name="Clum A."/>
            <person name="Wang J."/>
            <person name="Palaniappan K."/>
            <person name="Ritter S."/>
            <person name="Chen I.-M."/>
            <person name="Stamatis D."/>
            <person name="Reddy T."/>
            <person name="O'Malley R."/>
            <person name="Daum C."/>
            <person name="Shapiro N."/>
            <person name="Ivanova N."/>
            <person name="Kyrpides N."/>
            <person name="Woyke T."/>
        </authorList>
    </citation>
    <scope>NUCLEOTIDE SEQUENCE [LARGE SCALE GENOMIC DNA]</scope>
    <source>
        <strain evidence="8">AT2.8</strain>
    </source>
</reference>
<dbReference type="SUPFAM" id="SSF53850">
    <property type="entry name" value="Periplasmic binding protein-like II"/>
    <property type="match status" value="1"/>
</dbReference>
<dbReference type="PANTHER" id="PTHR30632:SF0">
    <property type="entry name" value="SULFATE-BINDING PROTEIN"/>
    <property type="match status" value="1"/>
</dbReference>
<reference evidence="8" key="2">
    <citation type="submission" date="2020-08" db="EMBL/GenBank/DDBJ databases">
        <title>The Agave Microbiome: Exploring the role of microbial communities in plant adaptations to desert environments.</title>
        <authorList>
            <person name="Partida-Martinez L.P."/>
        </authorList>
    </citation>
    <scope>NUCLEOTIDE SEQUENCE [LARGE SCALE GENOMIC DNA]</scope>
    <source>
        <strain evidence="8">AT2.8</strain>
    </source>
</reference>
<dbReference type="InterPro" id="IPR050682">
    <property type="entry name" value="ModA/WtpA"/>
</dbReference>
<dbReference type="PIRSF" id="PIRSF004846">
    <property type="entry name" value="ModA"/>
    <property type="match status" value="1"/>
</dbReference>